<gene>
    <name evidence="1" type="ORF">DT99_36665</name>
</gene>
<reference evidence="1" key="1">
    <citation type="submission" date="2014-04" db="EMBL/GenBank/DDBJ databases">
        <title>In planta biocontrol of soil-borne Fusarium wilt of banana through a plant endophytic bacterium, Burkholderia cenocepacia 869T2.</title>
        <authorList>
            <person name="Ho Y.-N."/>
            <person name="Chiang H.-M."/>
            <person name="Chao C.-P."/>
            <person name="Su C.-C."/>
            <person name="Hsu H.-F."/>
            <person name="Guo C.-T."/>
            <person name="Hsieh J.-L."/>
            <person name="Huang C.-C."/>
        </authorList>
    </citation>
    <scope>NUCLEOTIDE SEQUENCE [LARGE SCALE GENOMIC DNA]</scope>
    <source>
        <strain evidence="1">869T2</strain>
    </source>
</reference>
<organism evidence="1">
    <name type="scientific">Burkholderia cenocepacia</name>
    <dbReference type="NCBI Taxonomy" id="95486"/>
    <lineage>
        <taxon>Bacteria</taxon>
        <taxon>Pseudomonadati</taxon>
        <taxon>Pseudomonadota</taxon>
        <taxon>Betaproteobacteria</taxon>
        <taxon>Burkholderiales</taxon>
        <taxon>Burkholderiaceae</taxon>
        <taxon>Burkholderia</taxon>
        <taxon>Burkholderia cepacia complex</taxon>
    </lineage>
</organism>
<dbReference type="AlphaFoldDB" id="A0A071M2B6"/>
<sequence length="347" mass="39316">MKTSPEVEQRVQDLIRGLEKDPAINCPITFNWHGNSDLANAASMRVRVFAQMMRDERKGVSFKGLKGITFHHDYEQGLRDAVGNATGVPKPTREASGLSIGMMVVTAAGPELVLDESVALALAAYDEPGNAWAEQTIRHELCHVDDFIFKKQLLDLYPEQSTLTRFENNFYGPALTMWDEFYANRYSFGSWSEPRLFLDLLRDSVNDVRPQLITEIRRYRGHHRLDDLLAFAVPKMKFLAQCFGYAAGVLAAQHTTLLEEAPLEHALLKKYGMLDAWEQCYVTLLDLDARRPDWQSILELKALFPCCSALFASLGFEYRPHGTETWVSIPETSETDPRLAALAELRK</sequence>
<name>A0A071M2B6_9BURK</name>
<proteinExistence type="predicted"/>
<comment type="caution">
    <text evidence="1">The sequence shown here is derived from an EMBL/GenBank/DDBJ whole genome shotgun (WGS) entry which is preliminary data.</text>
</comment>
<protein>
    <submittedName>
        <fullName evidence="1">Uncharacterized protein</fullName>
    </submittedName>
</protein>
<dbReference type="EMBL" id="JJOA01000083">
    <property type="protein sequence ID" value="KEA54802.1"/>
    <property type="molecule type" value="Genomic_DNA"/>
</dbReference>
<accession>A0A071M2B6</accession>
<evidence type="ECO:0000313" key="1">
    <source>
        <dbReference type="EMBL" id="KEA54802.1"/>
    </source>
</evidence>